<dbReference type="Gene3D" id="3.10.490.10">
    <property type="entry name" value="Gamma-glutamyl cyclotransferase-like"/>
    <property type="match status" value="1"/>
</dbReference>
<evidence type="ECO:0000256" key="2">
    <source>
        <dbReference type="ARBA" id="ARBA00023239"/>
    </source>
</evidence>
<evidence type="ECO:0000256" key="4">
    <source>
        <dbReference type="PIRSR" id="PIRSR617939-2"/>
    </source>
</evidence>
<comment type="caution">
    <text evidence="6">The sequence shown here is derived from an EMBL/GenBank/DDBJ whole genome shotgun (WGS) entry which is preliminary data.</text>
</comment>
<feature type="region of interest" description="Disordered" evidence="5">
    <location>
        <begin position="56"/>
        <end position="88"/>
    </location>
</feature>
<reference evidence="6" key="1">
    <citation type="submission" date="2019-11" db="EMBL/GenBank/DDBJ databases">
        <title>Bipolaris sorokiniana Genome sequencing.</title>
        <authorList>
            <person name="Wang H."/>
        </authorList>
    </citation>
    <scope>NUCLEOTIDE SEQUENCE</scope>
</reference>
<sequence>MSSSTPPTFYFGYGSNLWLHQMSTRCPSSTYQGIARLDNYKWIINERGYANIVKVSPSSSTTQTQTTPSPASTSRSSSSSSSSSTPDTTPHVYGLLFHLTTHDERHLDKNEGVPLAYTKEYLPATFWSATSPASKIDITTPPSETDKRVLVYIDRKRVTPGRPREEYVYRMNRGIEDAVACGVPEEYVSGVMRGFIPEDDGGKEEGVMGEYAKRQAAEFRDESGVIE</sequence>
<dbReference type="EC" id="4.3.2.9" evidence="1"/>
<dbReference type="Proteomes" id="UP000624244">
    <property type="component" value="Unassembled WGS sequence"/>
</dbReference>
<dbReference type="InterPro" id="IPR017939">
    <property type="entry name" value="G-Glutamylcylcotransferase"/>
</dbReference>
<evidence type="ECO:0000256" key="3">
    <source>
        <dbReference type="PIRSR" id="PIRSR617939-1"/>
    </source>
</evidence>
<dbReference type="InterPro" id="IPR036568">
    <property type="entry name" value="GGCT-like_sf"/>
</dbReference>
<feature type="active site" description="Proton acceptor" evidence="3">
    <location>
        <position position="111"/>
    </location>
</feature>
<dbReference type="PANTHER" id="PTHR12935:SF0">
    <property type="entry name" value="GAMMA-GLUTAMYLCYCLOTRANSFERASE"/>
    <property type="match status" value="1"/>
</dbReference>
<dbReference type="SUPFAM" id="SSF110857">
    <property type="entry name" value="Gamma-glutamyl cyclotransferase-like"/>
    <property type="match status" value="1"/>
</dbReference>
<keyword evidence="2" id="KW-0456">Lyase</keyword>
<dbReference type="PANTHER" id="PTHR12935">
    <property type="entry name" value="GAMMA-GLUTAMYLCYCLOTRANSFERASE"/>
    <property type="match status" value="1"/>
</dbReference>
<dbReference type="EMBL" id="WNKQ01000019">
    <property type="protein sequence ID" value="KAF5845522.1"/>
    <property type="molecule type" value="Genomic_DNA"/>
</dbReference>
<evidence type="ECO:0000256" key="5">
    <source>
        <dbReference type="SAM" id="MobiDB-lite"/>
    </source>
</evidence>
<evidence type="ECO:0000313" key="6">
    <source>
        <dbReference type="EMBL" id="KAF5845522.1"/>
    </source>
</evidence>
<feature type="binding site" evidence="4">
    <location>
        <begin position="10"/>
        <end position="15"/>
    </location>
    <ligand>
        <name>substrate</name>
    </ligand>
</feature>
<dbReference type="GO" id="GO:0003839">
    <property type="term" value="F:gamma-glutamylcyclotransferase activity"/>
    <property type="evidence" value="ECO:0007669"/>
    <property type="project" value="UniProtKB-EC"/>
</dbReference>
<name>A0A8H6DRN4_COCSA</name>
<organism evidence="6 7">
    <name type="scientific">Cochliobolus sativus</name>
    <name type="common">Common root rot and spot blotch fungus</name>
    <name type="synonym">Bipolaris sorokiniana</name>
    <dbReference type="NCBI Taxonomy" id="45130"/>
    <lineage>
        <taxon>Eukaryota</taxon>
        <taxon>Fungi</taxon>
        <taxon>Dikarya</taxon>
        <taxon>Ascomycota</taxon>
        <taxon>Pezizomycotina</taxon>
        <taxon>Dothideomycetes</taxon>
        <taxon>Pleosporomycetidae</taxon>
        <taxon>Pleosporales</taxon>
        <taxon>Pleosporineae</taxon>
        <taxon>Pleosporaceae</taxon>
        <taxon>Bipolaris</taxon>
    </lineage>
</organism>
<dbReference type="AlphaFoldDB" id="A0A8H6DRN4"/>
<dbReference type="CDD" id="cd06661">
    <property type="entry name" value="GGCT_like"/>
    <property type="match status" value="1"/>
</dbReference>
<protein>
    <recommendedName>
        <fullName evidence="1">gamma-glutamylcyclotransferase</fullName>
        <ecNumber evidence="1">4.3.2.9</ecNumber>
    </recommendedName>
</protein>
<accession>A0A8H6DRN4</accession>
<gene>
    <name evidence="6" type="ORF">GGP41_003085</name>
</gene>
<evidence type="ECO:0000256" key="1">
    <source>
        <dbReference type="ARBA" id="ARBA00012346"/>
    </source>
</evidence>
<evidence type="ECO:0000313" key="7">
    <source>
        <dbReference type="Proteomes" id="UP000624244"/>
    </source>
</evidence>
<proteinExistence type="predicted"/>
<dbReference type="InterPro" id="IPR013024">
    <property type="entry name" value="GGCT-like"/>
</dbReference>